<proteinExistence type="predicted"/>
<dbReference type="EMBL" id="JACHML010000001">
    <property type="protein sequence ID" value="MBB6389815.1"/>
    <property type="molecule type" value="Genomic_DNA"/>
</dbReference>
<reference evidence="1 2" key="1">
    <citation type="submission" date="2020-08" db="EMBL/GenBank/DDBJ databases">
        <title>Sequencing the genomes of 1000 actinobacteria strains.</title>
        <authorList>
            <person name="Klenk H.-P."/>
        </authorList>
    </citation>
    <scope>NUCLEOTIDE SEQUENCE [LARGE SCALE GENOMIC DNA]</scope>
    <source>
        <strain evidence="1 2">DSM 12511</strain>
    </source>
</reference>
<dbReference type="Gene3D" id="3.40.630.30">
    <property type="match status" value="1"/>
</dbReference>
<gene>
    <name evidence="1" type="ORF">HD594_000128</name>
</gene>
<dbReference type="RefSeq" id="WP_184749099.1">
    <property type="nucleotide sequence ID" value="NZ_BAAAJR010000008.1"/>
</dbReference>
<dbReference type="AlphaFoldDB" id="A0A7X0FML4"/>
<dbReference type="Proteomes" id="UP000537775">
    <property type="component" value="Unassembled WGS sequence"/>
</dbReference>
<keyword evidence="2" id="KW-1185">Reference proteome</keyword>
<evidence type="ECO:0000313" key="2">
    <source>
        <dbReference type="Proteomes" id="UP000537775"/>
    </source>
</evidence>
<organism evidence="1 2">
    <name type="scientific">Microbacterium thalassium</name>
    <dbReference type="NCBI Taxonomy" id="362649"/>
    <lineage>
        <taxon>Bacteria</taxon>
        <taxon>Bacillati</taxon>
        <taxon>Actinomycetota</taxon>
        <taxon>Actinomycetes</taxon>
        <taxon>Micrococcales</taxon>
        <taxon>Microbacteriaceae</taxon>
        <taxon>Microbacterium</taxon>
    </lineage>
</organism>
<evidence type="ECO:0000313" key="1">
    <source>
        <dbReference type="EMBL" id="MBB6389815.1"/>
    </source>
</evidence>
<accession>A0A7X0FML4</accession>
<evidence type="ECO:0008006" key="3">
    <source>
        <dbReference type="Google" id="ProtNLM"/>
    </source>
</evidence>
<protein>
    <recommendedName>
        <fullName evidence="3">N-acetyltransferase</fullName>
    </recommendedName>
</protein>
<sequence>MNTTADPGALAPAREVPDAGGGVARLGVRRARLGALVDAYPAGAHDLELLVEGRPAPTELARTAAEALAADPRCRRIVFAVPEQDLDAIAWAEEAGFRYVVDVEVRAGAFSLMVVEPDWVLAQPHILEDIPLKE</sequence>
<comment type="caution">
    <text evidence="1">The sequence shown here is derived from an EMBL/GenBank/DDBJ whole genome shotgun (WGS) entry which is preliminary data.</text>
</comment>
<name>A0A7X0FML4_9MICO</name>